<evidence type="ECO:0000256" key="15">
    <source>
        <dbReference type="ARBA" id="ARBA00042568"/>
    </source>
</evidence>
<dbReference type="Gene3D" id="3.40.640.10">
    <property type="entry name" value="Type I PLP-dependent aspartate aminotransferase-like (Major domain)"/>
    <property type="match status" value="1"/>
</dbReference>
<dbReference type="GO" id="GO:0030149">
    <property type="term" value="P:sphingolipid catabolic process"/>
    <property type="evidence" value="ECO:0007669"/>
    <property type="project" value="TreeGrafter"/>
</dbReference>
<keyword evidence="5" id="KW-0812">Transmembrane</keyword>
<evidence type="ECO:0000256" key="2">
    <source>
        <dbReference type="ARBA" id="ARBA00004389"/>
    </source>
</evidence>
<comment type="pathway">
    <text evidence="3">Lipid metabolism; sphingolipid metabolism.</text>
</comment>
<evidence type="ECO:0000256" key="10">
    <source>
        <dbReference type="ARBA" id="ARBA00023098"/>
    </source>
</evidence>
<evidence type="ECO:0000313" key="18">
    <source>
        <dbReference type="EMBL" id="ORY89596.1"/>
    </source>
</evidence>
<dbReference type="InterPro" id="IPR002129">
    <property type="entry name" value="PyrdxlP-dep_de-COase"/>
</dbReference>
<keyword evidence="6" id="KW-0256">Endoplasmic reticulum</keyword>
<evidence type="ECO:0000256" key="4">
    <source>
        <dbReference type="ARBA" id="ARBA00004991"/>
    </source>
</evidence>
<dbReference type="GO" id="GO:0016740">
    <property type="term" value="F:transferase activity"/>
    <property type="evidence" value="ECO:0007669"/>
    <property type="project" value="UniProtKB-KW"/>
</dbReference>
<keyword evidence="19" id="KW-1185">Reference proteome</keyword>
<sequence length="553" mass="59657">MAAATTRKPTLVQSVIAQLTVEHAKTAVFWYVVYYRALALWRHVRARGISASVSGLYLALVKRVFAVVLLIPSARRKVKAELDTVTLDLETKLAPPHPSLPRALTLPAEGLSSEALSEALTALSAMPNTQWEDGRVSGAVYHGGEEMGKVWTEAMSKFIVSNPLHCDVFPGVRKMDSEVVSMCLSLFNSPLPTSAIDEAGGAGTTTSGGTESILMACKAYRDRARIERGITEPEMIVPLSAHAAFEKASQYFKMKIHFIPVDRETRKVNLKLVKRAINPNTIMLVGSAPNFPDGAIDDIAGLSKLALKYNLALHVDCCLGSFLVPFLEKAGYPSDPFDFRVPGVTSISCDTHKYGFAPKGSSVIMYRSKALRKYQYSVTTTWPGGVYATPSIAGSRPGAVIAGAWASMHKMGVDGYTSSCREIVGAAKQIVLGIRKDFPELKVLGDPLVSVVAFESVDEEVPVYEVGDKMGGLGWHLNALQSPPALHIACTRLTVPVVSDFLRDLRIAVDEVKASTEKGKGSMVMLYGLGSSSAVGPGLVEQLASRYMDVLYA</sequence>
<evidence type="ECO:0000256" key="16">
    <source>
        <dbReference type="PIRSR" id="PIRSR602129-50"/>
    </source>
</evidence>
<evidence type="ECO:0000256" key="11">
    <source>
        <dbReference type="ARBA" id="ARBA00023136"/>
    </source>
</evidence>
<dbReference type="AlphaFoldDB" id="A0A1Y2FZJ0"/>
<comment type="similarity">
    <text evidence="13">Belongs to the group II decarboxylase family. Sphingosine-1-phosphate lyase subfamily.</text>
</comment>
<evidence type="ECO:0000256" key="12">
    <source>
        <dbReference type="ARBA" id="ARBA00023239"/>
    </source>
</evidence>
<dbReference type="GO" id="GO:0030170">
    <property type="term" value="F:pyridoxal phosphate binding"/>
    <property type="evidence" value="ECO:0007669"/>
    <property type="project" value="InterPro"/>
</dbReference>
<dbReference type="GO" id="GO:0008117">
    <property type="term" value="F:sphinganine-1-phosphate aldolase activity"/>
    <property type="evidence" value="ECO:0007669"/>
    <property type="project" value="UniProtKB-EC"/>
</dbReference>
<evidence type="ECO:0000256" key="7">
    <source>
        <dbReference type="ARBA" id="ARBA00022898"/>
    </source>
</evidence>
<keyword evidence="10" id="KW-0443">Lipid metabolism</keyword>
<evidence type="ECO:0000256" key="17">
    <source>
        <dbReference type="RuleBase" id="RU000382"/>
    </source>
</evidence>
<dbReference type="InterPro" id="IPR015422">
    <property type="entry name" value="PyrdxlP-dep_Trfase_small"/>
</dbReference>
<dbReference type="GO" id="GO:0019752">
    <property type="term" value="P:carboxylic acid metabolic process"/>
    <property type="evidence" value="ECO:0007669"/>
    <property type="project" value="InterPro"/>
</dbReference>
<keyword evidence="7 16" id="KW-0663">Pyridoxal phosphate</keyword>
<keyword evidence="8" id="KW-0746">Sphingolipid metabolism</keyword>
<dbReference type="EC" id="4.1.2.27" evidence="14"/>
<dbReference type="OrthoDB" id="10254570at2759"/>
<evidence type="ECO:0000256" key="5">
    <source>
        <dbReference type="ARBA" id="ARBA00022692"/>
    </source>
</evidence>
<evidence type="ECO:0000256" key="3">
    <source>
        <dbReference type="ARBA" id="ARBA00004760"/>
    </source>
</evidence>
<dbReference type="InterPro" id="IPR015421">
    <property type="entry name" value="PyrdxlP-dep_Trfase_major"/>
</dbReference>
<comment type="subcellular location">
    <subcellularLocation>
        <location evidence="2">Endoplasmic reticulum membrane</location>
        <topology evidence="2">Single-pass membrane protein</topology>
    </subcellularLocation>
</comment>
<evidence type="ECO:0000256" key="1">
    <source>
        <dbReference type="ARBA" id="ARBA00001933"/>
    </source>
</evidence>
<evidence type="ECO:0000313" key="19">
    <source>
        <dbReference type="Proteomes" id="UP000193467"/>
    </source>
</evidence>
<feature type="modified residue" description="N6-(pyridoxal phosphate)lysine" evidence="16">
    <location>
        <position position="353"/>
    </location>
</feature>
<dbReference type="Gene3D" id="6.10.140.2150">
    <property type="match status" value="1"/>
</dbReference>
<keyword evidence="11" id="KW-0472">Membrane</keyword>
<comment type="pathway">
    <text evidence="4">Sphingolipid metabolism.</text>
</comment>
<comment type="cofactor">
    <cofactor evidence="1 16 17">
        <name>pyridoxal 5'-phosphate</name>
        <dbReference type="ChEBI" id="CHEBI:597326"/>
    </cofactor>
</comment>
<dbReference type="EMBL" id="MCGR01000005">
    <property type="protein sequence ID" value="ORY89596.1"/>
    <property type="molecule type" value="Genomic_DNA"/>
</dbReference>
<dbReference type="FunFam" id="3.40.640.10:FF:000020">
    <property type="entry name" value="sphingosine-1-phosphate lyase 1"/>
    <property type="match status" value="1"/>
</dbReference>
<dbReference type="InParanoid" id="A0A1Y2FZJ0"/>
<evidence type="ECO:0000256" key="14">
    <source>
        <dbReference type="ARBA" id="ARBA00038965"/>
    </source>
</evidence>
<dbReference type="STRING" id="106004.A0A1Y2FZJ0"/>
<dbReference type="Pfam" id="PF00282">
    <property type="entry name" value="Pyridoxal_deC"/>
    <property type="match status" value="1"/>
</dbReference>
<reference evidence="18 19" key="1">
    <citation type="submission" date="2016-07" db="EMBL/GenBank/DDBJ databases">
        <title>Pervasive Adenine N6-methylation of Active Genes in Fungi.</title>
        <authorList>
            <consortium name="DOE Joint Genome Institute"/>
            <person name="Mondo S.J."/>
            <person name="Dannebaum R.O."/>
            <person name="Kuo R.C."/>
            <person name="Labutti K."/>
            <person name="Haridas S."/>
            <person name="Kuo A."/>
            <person name="Salamov A."/>
            <person name="Ahrendt S.R."/>
            <person name="Lipzen A."/>
            <person name="Sullivan W."/>
            <person name="Andreopoulos W.B."/>
            <person name="Clum A."/>
            <person name="Lindquist E."/>
            <person name="Daum C."/>
            <person name="Ramamoorthy G.K."/>
            <person name="Gryganskyi A."/>
            <person name="Culley D."/>
            <person name="Magnuson J.K."/>
            <person name="James T.Y."/>
            <person name="O'Malley M.A."/>
            <person name="Stajich J.E."/>
            <person name="Spatafora J.W."/>
            <person name="Visel A."/>
            <person name="Grigoriev I.V."/>
        </authorList>
    </citation>
    <scope>NUCLEOTIDE SEQUENCE [LARGE SCALE GENOMIC DNA]</scope>
    <source>
        <strain evidence="18 19">62-1032</strain>
    </source>
</reference>
<evidence type="ECO:0000256" key="6">
    <source>
        <dbReference type="ARBA" id="ARBA00022824"/>
    </source>
</evidence>
<name>A0A1Y2FZJ0_9BASI</name>
<evidence type="ECO:0000256" key="13">
    <source>
        <dbReference type="ARBA" id="ARBA00038302"/>
    </source>
</evidence>
<dbReference type="PANTHER" id="PTHR42735">
    <property type="match status" value="1"/>
</dbReference>
<accession>A0A1Y2FZJ0</accession>
<organism evidence="18 19">
    <name type="scientific">Leucosporidium creatinivorum</name>
    <dbReference type="NCBI Taxonomy" id="106004"/>
    <lineage>
        <taxon>Eukaryota</taxon>
        <taxon>Fungi</taxon>
        <taxon>Dikarya</taxon>
        <taxon>Basidiomycota</taxon>
        <taxon>Pucciniomycotina</taxon>
        <taxon>Microbotryomycetes</taxon>
        <taxon>Leucosporidiales</taxon>
        <taxon>Leucosporidium</taxon>
    </lineage>
</organism>
<keyword evidence="9" id="KW-1133">Transmembrane helix</keyword>
<comment type="caution">
    <text evidence="18">The sequence shown here is derived from an EMBL/GenBank/DDBJ whole genome shotgun (WGS) entry which is preliminary data.</text>
</comment>
<keyword evidence="12 17" id="KW-0456">Lyase</keyword>
<dbReference type="SUPFAM" id="SSF53383">
    <property type="entry name" value="PLP-dependent transferases"/>
    <property type="match status" value="1"/>
</dbReference>
<dbReference type="InterPro" id="IPR050477">
    <property type="entry name" value="GrpII_AminoAcid_Decarb"/>
</dbReference>
<gene>
    <name evidence="18" type="ORF">BCR35DRAFT_299971</name>
</gene>
<dbReference type="Proteomes" id="UP000193467">
    <property type="component" value="Unassembled WGS sequence"/>
</dbReference>
<evidence type="ECO:0000256" key="8">
    <source>
        <dbReference type="ARBA" id="ARBA00022919"/>
    </source>
</evidence>
<proteinExistence type="inferred from homology"/>
<dbReference type="GO" id="GO:0005789">
    <property type="term" value="C:endoplasmic reticulum membrane"/>
    <property type="evidence" value="ECO:0007669"/>
    <property type="project" value="UniProtKB-SubCell"/>
</dbReference>
<dbReference type="Gene3D" id="3.90.1150.10">
    <property type="entry name" value="Aspartate Aminotransferase, domain 1"/>
    <property type="match status" value="1"/>
</dbReference>
<protein>
    <recommendedName>
        <fullName evidence="14">sphinganine-1-phosphate aldolase</fullName>
        <ecNumber evidence="14">4.1.2.27</ecNumber>
    </recommendedName>
    <alternativeName>
        <fullName evidence="15">Sphingosine-1-phosphate aldolase</fullName>
    </alternativeName>
</protein>
<dbReference type="InterPro" id="IPR015424">
    <property type="entry name" value="PyrdxlP-dep_Trfase"/>
</dbReference>
<dbReference type="PANTHER" id="PTHR42735:SF6">
    <property type="entry name" value="SPHINGOSINE-1-PHOSPHATE LYASE 1"/>
    <property type="match status" value="1"/>
</dbReference>
<evidence type="ECO:0000256" key="9">
    <source>
        <dbReference type="ARBA" id="ARBA00022989"/>
    </source>
</evidence>
<keyword evidence="18" id="KW-0808">Transferase</keyword>